<dbReference type="InterPro" id="IPR000568">
    <property type="entry name" value="ATP_synth_F0_asu"/>
</dbReference>
<protein>
    <submittedName>
        <fullName evidence="12">F0F1 ATP synthase subunit A</fullName>
    </submittedName>
</protein>
<evidence type="ECO:0000256" key="3">
    <source>
        <dbReference type="ARBA" id="ARBA00022448"/>
    </source>
</evidence>
<keyword evidence="6" id="KW-0375">Hydrogen ion transport</keyword>
<keyword evidence="5 11" id="KW-0812">Transmembrane</keyword>
<keyword evidence="7 11" id="KW-1133">Transmembrane helix</keyword>
<evidence type="ECO:0000313" key="12">
    <source>
        <dbReference type="EMBL" id="HIU45333.1"/>
    </source>
</evidence>
<dbReference type="GO" id="GO:0042777">
    <property type="term" value="P:proton motive force-driven plasma membrane ATP synthesis"/>
    <property type="evidence" value="ECO:0007669"/>
    <property type="project" value="TreeGrafter"/>
</dbReference>
<evidence type="ECO:0000256" key="11">
    <source>
        <dbReference type="SAM" id="Phobius"/>
    </source>
</evidence>
<dbReference type="EMBL" id="DVMV01000024">
    <property type="protein sequence ID" value="HIU45333.1"/>
    <property type="molecule type" value="Genomic_DNA"/>
</dbReference>
<evidence type="ECO:0000313" key="13">
    <source>
        <dbReference type="Proteomes" id="UP000824070"/>
    </source>
</evidence>
<reference evidence="12" key="2">
    <citation type="journal article" date="2021" name="PeerJ">
        <title>Extensive microbial diversity within the chicken gut microbiome revealed by metagenomics and culture.</title>
        <authorList>
            <person name="Gilroy R."/>
            <person name="Ravi A."/>
            <person name="Getino M."/>
            <person name="Pursley I."/>
            <person name="Horton D.L."/>
            <person name="Alikhan N.F."/>
            <person name="Baker D."/>
            <person name="Gharbi K."/>
            <person name="Hall N."/>
            <person name="Watson M."/>
            <person name="Adriaenssens E.M."/>
            <person name="Foster-Nyarko E."/>
            <person name="Jarju S."/>
            <person name="Secka A."/>
            <person name="Antonio M."/>
            <person name="Oren A."/>
            <person name="Chaudhuri R.R."/>
            <person name="La Ragione R."/>
            <person name="Hildebrand F."/>
            <person name="Pallen M.J."/>
        </authorList>
    </citation>
    <scope>NUCLEOTIDE SEQUENCE</scope>
    <source>
        <strain evidence="12">ChiGjej1B1-22543</strain>
    </source>
</reference>
<feature type="transmembrane region" description="Helical" evidence="11">
    <location>
        <begin position="23"/>
        <end position="46"/>
    </location>
</feature>
<keyword evidence="8" id="KW-0406">Ion transport</keyword>
<feature type="transmembrane region" description="Helical" evidence="11">
    <location>
        <begin position="172"/>
        <end position="190"/>
    </location>
</feature>
<sequence length="269" mass="29595">MGMLLDSSSPISQMIDRWWDLDVSGAVISSLTVMALIAILAIVVGIKARRADPKVAPRGILLLAEMGVSSLDNWTSEMMGHRNVGNWPGYFAGLWVYLFISFNWSLLGLPSIIDYLLVPFTLSLVMFVLIQVTALRYQHLGYFHRYIEPLKIWLPINLVTMWTPIVSTSLRMFGNCISGSVIIGIVNWALKSASMAIFGAIGPWGQIFLAPFAIGVLNLYFSLFSGFVQTLVFASLNAVWIGAEMPEDEDIMGTSGQLARGNSEAPIAQ</sequence>
<dbReference type="GO" id="GO:0005886">
    <property type="term" value="C:plasma membrane"/>
    <property type="evidence" value="ECO:0007669"/>
    <property type="project" value="TreeGrafter"/>
</dbReference>
<dbReference type="Pfam" id="PF00119">
    <property type="entry name" value="ATP-synt_A"/>
    <property type="match status" value="1"/>
</dbReference>
<dbReference type="GO" id="GO:0045259">
    <property type="term" value="C:proton-transporting ATP synthase complex"/>
    <property type="evidence" value="ECO:0007669"/>
    <property type="project" value="UniProtKB-KW"/>
</dbReference>
<dbReference type="SUPFAM" id="SSF81336">
    <property type="entry name" value="F1F0 ATP synthase subunit A"/>
    <property type="match status" value="1"/>
</dbReference>
<evidence type="ECO:0000256" key="8">
    <source>
        <dbReference type="ARBA" id="ARBA00023065"/>
    </source>
</evidence>
<dbReference type="InterPro" id="IPR035908">
    <property type="entry name" value="F0_ATP_A_sf"/>
</dbReference>
<feature type="transmembrane region" description="Helical" evidence="11">
    <location>
        <begin position="87"/>
        <end position="106"/>
    </location>
</feature>
<keyword evidence="3" id="KW-0813">Transport</keyword>
<organism evidence="12 13">
    <name type="scientific">Candidatus Alloenteromonas pullicola</name>
    <dbReference type="NCBI Taxonomy" id="2840784"/>
    <lineage>
        <taxon>Bacteria</taxon>
        <taxon>Bacillati</taxon>
        <taxon>Bacillota</taxon>
        <taxon>Bacillota incertae sedis</taxon>
        <taxon>Candidatus Alloenteromonas</taxon>
    </lineage>
</organism>
<comment type="similarity">
    <text evidence="2">Belongs to the ATPase A chain family.</text>
</comment>
<evidence type="ECO:0000256" key="1">
    <source>
        <dbReference type="ARBA" id="ARBA00004141"/>
    </source>
</evidence>
<reference evidence="12" key="1">
    <citation type="submission" date="2020-10" db="EMBL/GenBank/DDBJ databases">
        <authorList>
            <person name="Gilroy R."/>
        </authorList>
    </citation>
    <scope>NUCLEOTIDE SEQUENCE</scope>
    <source>
        <strain evidence="12">ChiGjej1B1-22543</strain>
    </source>
</reference>
<accession>A0A9D1LNY6</accession>
<dbReference type="Gene3D" id="1.20.120.220">
    <property type="entry name" value="ATP synthase, F0 complex, subunit A"/>
    <property type="match status" value="1"/>
</dbReference>
<evidence type="ECO:0000256" key="6">
    <source>
        <dbReference type="ARBA" id="ARBA00022781"/>
    </source>
</evidence>
<evidence type="ECO:0000256" key="2">
    <source>
        <dbReference type="ARBA" id="ARBA00006810"/>
    </source>
</evidence>
<proteinExistence type="inferred from homology"/>
<comment type="caution">
    <text evidence="12">The sequence shown here is derived from an EMBL/GenBank/DDBJ whole genome shotgun (WGS) entry which is preliminary data.</text>
</comment>
<keyword evidence="4" id="KW-0138">CF(0)</keyword>
<dbReference type="InterPro" id="IPR045082">
    <property type="entry name" value="ATP_syn_F0_a_bact/chloroplast"/>
</dbReference>
<keyword evidence="9 11" id="KW-0472">Membrane</keyword>
<dbReference type="PANTHER" id="PTHR42823:SF3">
    <property type="entry name" value="ATP SYNTHASE SUBUNIT A, CHLOROPLASTIC"/>
    <property type="match status" value="1"/>
</dbReference>
<dbReference type="AlphaFoldDB" id="A0A9D1LNY6"/>
<evidence type="ECO:0000256" key="9">
    <source>
        <dbReference type="ARBA" id="ARBA00023136"/>
    </source>
</evidence>
<dbReference type="Proteomes" id="UP000824070">
    <property type="component" value="Unassembled WGS sequence"/>
</dbReference>
<dbReference type="GO" id="GO:0046933">
    <property type="term" value="F:proton-transporting ATP synthase activity, rotational mechanism"/>
    <property type="evidence" value="ECO:0007669"/>
    <property type="project" value="TreeGrafter"/>
</dbReference>
<feature type="transmembrane region" description="Helical" evidence="11">
    <location>
        <begin position="197"/>
        <end position="217"/>
    </location>
</feature>
<evidence type="ECO:0000256" key="10">
    <source>
        <dbReference type="ARBA" id="ARBA00023310"/>
    </source>
</evidence>
<evidence type="ECO:0000256" key="4">
    <source>
        <dbReference type="ARBA" id="ARBA00022547"/>
    </source>
</evidence>
<comment type="subcellular location">
    <subcellularLocation>
        <location evidence="1">Membrane</location>
        <topology evidence="1">Multi-pass membrane protein</topology>
    </subcellularLocation>
</comment>
<keyword evidence="10" id="KW-0066">ATP synthesis</keyword>
<feature type="transmembrane region" description="Helical" evidence="11">
    <location>
        <begin position="112"/>
        <end position="137"/>
    </location>
</feature>
<dbReference type="PANTHER" id="PTHR42823">
    <property type="entry name" value="ATP SYNTHASE SUBUNIT A, CHLOROPLASTIC"/>
    <property type="match status" value="1"/>
</dbReference>
<evidence type="ECO:0000256" key="5">
    <source>
        <dbReference type="ARBA" id="ARBA00022692"/>
    </source>
</evidence>
<name>A0A9D1LNY6_9FIRM</name>
<evidence type="ECO:0000256" key="7">
    <source>
        <dbReference type="ARBA" id="ARBA00022989"/>
    </source>
</evidence>
<gene>
    <name evidence="12" type="ORF">IAC52_03435</name>
</gene>